<evidence type="ECO:0000259" key="1">
    <source>
        <dbReference type="Pfam" id="PF01844"/>
    </source>
</evidence>
<accession>A0ABW4EPZ7</accession>
<sequence length="248" mass="27857">MSQSSAQQPRVDWTYEEIVLVCNAVVSNGWRAINNAADERVVELSRLLRQGSPVHAAASPKFRNPNGVKRKSNDIATAHPEYNGGQTKGGKTTADVVDAFISHPERMHELANAFRAAITDPEPLPSLPDVDEDATFEEGRTFERRHLARERNADSRRRRIQQARHDLGCVRCEACGFDFEAAYGHRGRDFIECHHRDPLSVTGPRKTALRDLALLCSNCHRMIHRYRPWLTVEELGALVSNGALRTRG</sequence>
<dbReference type="RefSeq" id="WP_344723197.1">
    <property type="nucleotide sequence ID" value="NZ_BAAAUS010000017.1"/>
</dbReference>
<dbReference type="Pfam" id="PF01844">
    <property type="entry name" value="HNH"/>
    <property type="match status" value="1"/>
</dbReference>
<dbReference type="InterPro" id="IPR003615">
    <property type="entry name" value="HNH_nuc"/>
</dbReference>
<dbReference type="Gene3D" id="1.10.30.50">
    <property type="match status" value="1"/>
</dbReference>
<keyword evidence="2" id="KW-0255">Endonuclease</keyword>
<protein>
    <submittedName>
        <fullName evidence="2">HNH endonuclease</fullName>
    </submittedName>
</protein>
<dbReference type="GO" id="GO:0004519">
    <property type="term" value="F:endonuclease activity"/>
    <property type="evidence" value="ECO:0007669"/>
    <property type="project" value="UniProtKB-KW"/>
</dbReference>
<name>A0ABW4EPZ7_9PSEU</name>
<comment type="caution">
    <text evidence="2">The sequence shown here is derived from an EMBL/GenBank/DDBJ whole genome shotgun (WGS) entry which is preliminary data.</text>
</comment>
<keyword evidence="3" id="KW-1185">Reference proteome</keyword>
<organism evidence="2 3">
    <name type="scientific">Pseudonocardia yunnanensis</name>
    <dbReference type="NCBI Taxonomy" id="58107"/>
    <lineage>
        <taxon>Bacteria</taxon>
        <taxon>Bacillati</taxon>
        <taxon>Actinomycetota</taxon>
        <taxon>Actinomycetes</taxon>
        <taxon>Pseudonocardiales</taxon>
        <taxon>Pseudonocardiaceae</taxon>
        <taxon>Pseudonocardia</taxon>
    </lineage>
</organism>
<evidence type="ECO:0000313" key="2">
    <source>
        <dbReference type="EMBL" id="MFD1516370.1"/>
    </source>
</evidence>
<gene>
    <name evidence="2" type="ORF">ACFSJD_02660</name>
</gene>
<reference evidence="3" key="1">
    <citation type="journal article" date="2019" name="Int. J. Syst. Evol. Microbiol.">
        <title>The Global Catalogue of Microorganisms (GCM) 10K type strain sequencing project: providing services to taxonomists for standard genome sequencing and annotation.</title>
        <authorList>
            <consortium name="The Broad Institute Genomics Platform"/>
            <consortium name="The Broad Institute Genome Sequencing Center for Infectious Disease"/>
            <person name="Wu L."/>
            <person name="Ma J."/>
        </authorList>
    </citation>
    <scope>NUCLEOTIDE SEQUENCE [LARGE SCALE GENOMIC DNA]</scope>
    <source>
        <strain evidence="3">CCM 7043</strain>
    </source>
</reference>
<dbReference type="Proteomes" id="UP001597114">
    <property type="component" value="Unassembled WGS sequence"/>
</dbReference>
<proteinExistence type="predicted"/>
<evidence type="ECO:0000313" key="3">
    <source>
        <dbReference type="Proteomes" id="UP001597114"/>
    </source>
</evidence>
<dbReference type="CDD" id="cd00085">
    <property type="entry name" value="HNHc"/>
    <property type="match status" value="1"/>
</dbReference>
<dbReference type="InterPro" id="IPR002711">
    <property type="entry name" value="HNH"/>
</dbReference>
<keyword evidence="2" id="KW-0378">Hydrolase</keyword>
<keyword evidence="2" id="KW-0540">Nuclease</keyword>
<feature type="domain" description="HNH" evidence="1">
    <location>
        <begin position="172"/>
        <end position="225"/>
    </location>
</feature>
<dbReference type="EMBL" id="JBHUCO010000002">
    <property type="protein sequence ID" value="MFD1516370.1"/>
    <property type="molecule type" value="Genomic_DNA"/>
</dbReference>